<keyword evidence="8" id="KW-1185">Reference proteome</keyword>
<dbReference type="InterPro" id="IPR036915">
    <property type="entry name" value="Cyclin-like_sf"/>
</dbReference>
<dbReference type="PANTHER" id="PTHR10177">
    <property type="entry name" value="CYCLINS"/>
    <property type="match status" value="1"/>
</dbReference>
<name>A0AAD3SW50_NEPGR</name>
<evidence type="ECO:0008006" key="9">
    <source>
        <dbReference type="Google" id="ProtNLM"/>
    </source>
</evidence>
<dbReference type="SMART" id="SM00385">
    <property type="entry name" value="CYCLIN"/>
    <property type="match status" value="1"/>
</dbReference>
<dbReference type="SUPFAM" id="SSF47954">
    <property type="entry name" value="Cyclin-like"/>
    <property type="match status" value="1"/>
</dbReference>
<dbReference type="InterPro" id="IPR013763">
    <property type="entry name" value="Cyclin-like_dom"/>
</dbReference>
<comment type="caution">
    <text evidence="7">The sequence shown here is derived from an EMBL/GenBank/DDBJ whole genome shotgun (WGS) entry which is preliminary data.</text>
</comment>
<evidence type="ECO:0000313" key="8">
    <source>
        <dbReference type="Proteomes" id="UP001279734"/>
    </source>
</evidence>
<evidence type="ECO:0000259" key="6">
    <source>
        <dbReference type="SMART" id="SM01332"/>
    </source>
</evidence>
<dbReference type="Pfam" id="PF02984">
    <property type="entry name" value="Cyclin_C"/>
    <property type="match status" value="1"/>
</dbReference>
<dbReference type="Gene3D" id="1.10.472.10">
    <property type="entry name" value="Cyclin-like"/>
    <property type="match status" value="2"/>
</dbReference>
<evidence type="ECO:0000259" key="5">
    <source>
        <dbReference type="SMART" id="SM00385"/>
    </source>
</evidence>
<dbReference type="Pfam" id="PF00134">
    <property type="entry name" value="Cyclin_N"/>
    <property type="match status" value="1"/>
</dbReference>
<dbReference type="FunFam" id="1.10.472.10:FF:000074">
    <property type="entry name" value="D3-type cyclin"/>
    <property type="match status" value="1"/>
</dbReference>
<dbReference type="CDD" id="cd20543">
    <property type="entry name" value="CYCLIN_AtCycD-like_rpt1"/>
    <property type="match status" value="1"/>
</dbReference>
<dbReference type="InterPro" id="IPR039361">
    <property type="entry name" value="Cyclin"/>
</dbReference>
<dbReference type="GO" id="GO:0051301">
    <property type="term" value="P:cell division"/>
    <property type="evidence" value="ECO:0007669"/>
    <property type="project" value="UniProtKB-KW"/>
</dbReference>
<dbReference type="AlphaFoldDB" id="A0AAD3SW50"/>
<organism evidence="7 8">
    <name type="scientific">Nepenthes gracilis</name>
    <name type="common">Slender pitcher plant</name>
    <dbReference type="NCBI Taxonomy" id="150966"/>
    <lineage>
        <taxon>Eukaryota</taxon>
        <taxon>Viridiplantae</taxon>
        <taxon>Streptophyta</taxon>
        <taxon>Embryophyta</taxon>
        <taxon>Tracheophyta</taxon>
        <taxon>Spermatophyta</taxon>
        <taxon>Magnoliopsida</taxon>
        <taxon>eudicotyledons</taxon>
        <taxon>Gunneridae</taxon>
        <taxon>Pentapetalae</taxon>
        <taxon>Caryophyllales</taxon>
        <taxon>Nepenthaceae</taxon>
        <taxon>Nepenthes</taxon>
    </lineage>
</organism>
<evidence type="ECO:0000256" key="2">
    <source>
        <dbReference type="ARBA" id="ARBA00023127"/>
    </source>
</evidence>
<feature type="domain" description="Cyclin C-terminal" evidence="6">
    <location>
        <begin position="244"/>
        <end position="370"/>
    </location>
</feature>
<comment type="similarity">
    <text evidence="4">Belongs to the cyclin family.</text>
</comment>
<keyword evidence="1" id="KW-0132">Cell division</keyword>
<dbReference type="InterPro" id="IPR004367">
    <property type="entry name" value="Cyclin_C-dom"/>
</dbReference>
<evidence type="ECO:0000256" key="4">
    <source>
        <dbReference type="RuleBase" id="RU000383"/>
    </source>
</evidence>
<keyword evidence="2 4" id="KW-0195">Cyclin</keyword>
<dbReference type="InterPro" id="IPR006671">
    <property type="entry name" value="Cyclin_N"/>
</dbReference>
<dbReference type="Proteomes" id="UP001279734">
    <property type="component" value="Unassembled WGS sequence"/>
</dbReference>
<evidence type="ECO:0000256" key="3">
    <source>
        <dbReference type="ARBA" id="ARBA00023306"/>
    </source>
</evidence>
<proteinExistence type="inferred from homology"/>
<sequence>MVSAADQIEVPQIAAKAWSSSLSCNYIHTRPYNDRKAHTPSSLKKMAHSKQKQRLPFVTDDAFYCDEEHSKEESTEECVFEGSYYSGNDDANNNNELNLHPRLVEQDLCWKDHEFSYLLSKEQENRFDENLLLTNPSLAVARREAVEWMLRVNAHFSFSVLTSVLAVNYFDRFLFSFQFQSEKPWMTQLAAVACLSLAAKVEEIQVPLLLDLQVEEAKYVFEGKMIQRMEILVLSTLEWKMNPVTPHSFLDCITRRLGLGDHFYWEYLRRCQRVLLSIISDSRFMRYLASVIAAATMVHVANYFEPCMGVEYLNQLLSILDTDKDKVEECYQLILELASGGKILLSNKRKRVSLPVSPNAVMDVSFSSDSSNDSWAVASPSSPLPDPLFMKKRMADRIQRVMGAIDGLEAEMGSILSGSIGNADIQMKSSYLQQCISSPSVL</sequence>
<dbReference type="EMBL" id="BSYO01000018">
    <property type="protein sequence ID" value="GMH17764.1"/>
    <property type="molecule type" value="Genomic_DNA"/>
</dbReference>
<gene>
    <name evidence="7" type="ORF">Nepgr_019605</name>
</gene>
<evidence type="ECO:0000313" key="7">
    <source>
        <dbReference type="EMBL" id="GMH17764.1"/>
    </source>
</evidence>
<protein>
    <recommendedName>
        <fullName evidence="9">B-like cyclin</fullName>
    </recommendedName>
</protein>
<feature type="domain" description="Cyclin-like" evidence="5">
    <location>
        <begin position="147"/>
        <end position="235"/>
    </location>
</feature>
<dbReference type="CDD" id="cd20544">
    <property type="entry name" value="CYCLIN_AtCycD-like_rpt2"/>
    <property type="match status" value="1"/>
</dbReference>
<dbReference type="SMART" id="SM01332">
    <property type="entry name" value="Cyclin_C"/>
    <property type="match status" value="1"/>
</dbReference>
<accession>A0AAD3SW50</accession>
<keyword evidence="3" id="KW-0131">Cell cycle</keyword>
<evidence type="ECO:0000256" key="1">
    <source>
        <dbReference type="ARBA" id="ARBA00022618"/>
    </source>
</evidence>
<reference evidence="7" key="1">
    <citation type="submission" date="2023-05" db="EMBL/GenBank/DDBJ databases">
        <title>Nepenthes gracilis genome sequencing.</title>
        <authorList>
            <person name="Fukushima K."/>
        </authorList>
    </citation>
    <scope>NUCLEOTIDE SEQUENCE</scope>
    <source>
        <strain evidence="7">SING2019-196</strain>
    </source>
</reference>